<reference evidence="2" key="1">
    <citation type="submission" date="2023-07" db="EMBL/GenBank/DDBJ databases">
        <authorList>
            <consortium name="AG Swart"/>
            <person name="Singh M."/>
            <person name="Singh A."/>
            <person name="Seah K."/>
            <person name="Emmerich C."/>
        </authorList>
    </citation>
    <scope>NUCLEOTIDE SEQUENCE</scope>
    <source>
        <strain evidence="2">DP1</strain>
    </source>
</reference>
<protein>
    <submittedName>
        <fullName evidence="2">Uncharacterized protein</fullName>
    </submittedName>
</protein>
<evidence type="ECO:0000313" key="3">
    <source>
        <dbReference type="Proteomes" id="UP001295684"/>
    </source>
</evidence>
<organism evidence="2 3">
    <name type="scientific">Euplotes crassus</name>
    <dbReference type="NCBI Taxonomy" id="5936"/>
    <lineage>
        <taxon>Eukaryota</taxon>
        <taxon>Sar</taxon>
        <taxon>Alveolata</taxon>
        <taxon>Ciliophora</taxon>
        <taxon>Intramacronucleata</taxon>
        <taxon>Spirotrichea</taxon>
        <taxon>Hypotrichia</taxon>
        <taxon>Euplotida</taxon>
        <taxon>Euplotidae</taxon>
        <taxon>Moneuplotes</taxon>
    </lineage>
</organism>
<gene>
    <name evidence="2" type="ORF">ECRASSUSDP1_LOCUS10371</name>
</gene>
<dbReference type="EMBL" id="CAMPGE010010227">
    <property type="protein sequence ID" value="CAI2369074.1"/>
    <property type="molecule type" value="Genomic_DNA"/>
</dbReference>
<comment type="caution">
    <text evidence="2">The sequence shown here is derived from an EMBL/GenBank/DDBJ whole genome shotgun (WGS) entry which is preliminary data.</text>
</comment>
<keyword evidence="3" id="KW-1185">Reference proteome</keyword>
<evidence type="ECO:0000313" key="2">
    <source>
        <dbReference type="EMBL" id="CAI2369074.1"/>
    </source>
</evidence>
<feature type="region of interest" description="Disordered" evidence="1">
    <location>
        <begin position="101"/>
        <end position="123"/>
    </location>
</feature>
<dbReference type="AlphaFoldDB" id="A0AAD1UHW2"/>
<feature type="compositionally biased region" description="Polar residues" evidence="1">
    <location>
        <begin position="106"/>
        <end position="117"/>
    </location>
</feature>
<accession>A0AAD1UHW2</accession>
<sequence length="251" mass="28073">MDSCFVCEDTDIPDELEDTKTAKVSTNNIVYYAKVNKNDISCIKGGKGAIKKHEMDIFLKALRERVDVCNSKSDDSPLNFASVRNKKYNFHENNVAGSAKFLKPPYQSSENPRNSTSMDKRSKVSAFSKASEGYLNKASATSLLPRLKKANTKQIKSRKKVKKKPRKIPKKSQKSVSPSGGDRGAIKEDEKSAEEVKEKSVPPCLISKKLGTKASSTRFEGLRIRQPSNKIPGQKFRDQITPYFKKEESDS</sequence>
<proteinExistence type="predicted"/>
<evidence type="ECO:0000256" key="1">
    <source>
        <dbReference type="SAM" id="MobiDB-lite"/>
    </source>
</evidence>
<feature type="compositionally biased region" description="Basic residues" evidence="1">
    <location>
        <begin position="146"/>
        <end position="173"/>
    </location>
</feature>
<name>A0AAD1UHW2_EUPCR</name>
<feature type="region of interest" description="Disordered" evidence="1">
    <location>
        <begin position="145"/>
        <end position="251"/>
    </location>
</feature>
<dbReference type="Proteomes" id="UP001295684">
    <property type="component" value="Unassembled WGS sequence"/>
</dbReference>
<feature type="compositionally biased region" description="Basic and acidic residues" evidence="1">
    <location>
        <begin position="184"/>
        <end position="200"/>
    </location>
</feature>